<reference evidence="7 8" key="2">
    <citation type="submission" date="2019-01" db="EMBL/GenBank/DDBJ databases">
        <title>The decoding of complex shrimp genome reveals the adaptation for benthos swimmer, frequently molting mechanism and breeding impact on genome.</title>
        <authorList>
            <person name="Sun Y."/>
            <person name="Gao Y."/>
            <person name="Yu Y."/>
        </authorList>
    </citation>
    <scope>NUCLEOTIDE SEQUENCE [LARGE SCALE GENOMIC DNA]</scope>
    <source>
        <tissue evidence="7">Muscle</tissue>
    </source>
</reference>
<protein>
    <submittedName>
        <fullName evidence="7">Putative beta,beta-carotene 9</fullName>
    </submittedName>
</protein>
<feature type="binding site" evidence="5">
    <location>
        <position position="304"/>
    </location>
    <ligand>
        <name>Fe cation</name>
        <dbReference type="ChEBI" id="CHEBI:24875"/>
        <note>catalytic</note>
    </ligand>
</feature>
<feature type="region of interest" description="Disordered" evidence="6">
    <location>
        <begin position="25"/>
        <end position="67"/>
    </location>
</feature>
<comment type="cofactor">
    <cofactor evidence="5">
        <name>Fe(2+)</name>
        <dbReference type="ChEBI" id="CHEBI:29033"/>
    </cofactor>
    <text evidence="5">Binds 1 Fe(2+) ion per subunit.</text>
</comment>
<comment type="similarity">
    <text evidence="1">Belongs to the carotenoid oxygenase family.</text>
</comment>
<dbReference type="InterPro" id="IPR004294">
    <property type="entry name" value="Carotenoid_Oase"/>
</dbReference>
<evidence type="ECO:0000256" key="6">
    <source>
        <dbReference type="SAM" id="MobiDB-lite"/>
    </source>
</evidence>
<evidence type="ECO:0000313" key="8">
    <source>
        <dbReference type="Proteomes" id="UP000283509"/>
    </source>
</evidence>
<evidence type="ECO:0000256" key="1">
    <source>
        <dbReference type="ARBA" id="ARBA00006787"/>
    </source>
</evidence>
<dbReference type="GO" id="GO:0010436">
    <property type="term" value="F:carotenoid dioxygenase activity"/>
    <property type="evidence" value="ECO:0007669"/>
    <property type="project" value="TreeGrafter"/>
</dbReference>
<reference evidence="7 8" key="1">
    <citation type="submission" date="2018-04" db="EMBL/GenBank/DDBJ databases">
        <authorList>
            <person name="Zhang X."/>
            <person name="Yuan J."/>
            <person name="Li F."/>
            <person name="Xiang J."/>
        </authorList>
    </citation>
    <scope>NUCLEOTIDE SEQUENCE [LARGE SCALE GENOMIC DNA]</scope>
    <source>
        <tissue evidence="7">Muscle</tissue>
    </source>
</reference>
<evidence type="ECO:0000256" key="4">
    <source>
        <dbReference type="ARBA" id="ARBA00023004"/>
    </source>
</evidence>
<evidence type="ECO:0000313" key="7">
    <source>
        <dbReference type="EMBL" id="ROT75263.1"/>
    </source>
</evidence>
<feature type="binding site" evidence="5">
    <location>
        <position position="583"/>
    </location>
    <ligand>
        <name>Fe cation</name>
        <dbReference type="ChEBI" id="CHEBI:24875"/>
        <note>catalytic</note>
    </ligand>
</feature>
<feature type="compositionally biased region" description="Basic and acidic residues" evidence="6">
    <location>
        <begin position="592"/>
        <end position="648"/>
    </location>
</feature>
<dbReference type="PANTHER" id="PTHR10543">
    <property type="entry name" value="BETA-CAROTENE DIOXYGENASE"/>
    <property type="match status" value="1"/>
</dbReference>
<proteinExistence type="inferred from homology"/>
<evidence type="ECO:0000256" key="5">
    <source>
        <dbReference type="PIRSR" id="PIRSR604294-1"/>
    </source>
</evidence>
<dbReference type="GO" id="GO:0046872">
    <property type="term" value="F:metal ion binding"/>
    <property type="evidence" value="ECO:0007669"/>
    <property type="project" value="UniProtKB-KW"/>
</dbReference>
<feature type="binding site" evidence="5">
    <location>
        <position position="240"/>
    </location>
    <ligand>
        <name>Fe cation</name>
        <dbReference type="ChEBI" id="CHEBI:24875"/>
        <note>catalytic</note>
    </ligand>
</feature>
<sequence length="648" mass="72586">MVKLAGRRTSPLWLHLINIYSASKGQTTTPVPSVTMGPHNQEKPVEKTAEGAAELAPASASASSPPPSLVWLRSCEKETVTPVEGKQSGRVPKWLSGRLTRNGPGRVQYGKTRFNHLFDGSSYLHQFNIASGKVTYQSRYLQSDTYKRNTEADRIVVSEFGTVAYPDPCKTILQRFMSKFEPPGKNASDNCVVSVMHLGDEMYALTETPHLRRVDPATLECVGDRTKLEEYIAVNQATAHPHVDPDGTVYNMGNSFSGKKGPTYNIIKFPPAKEVDGEVISSLEQAEIVASVPCQWRMYPSYYHSFGMSDEYFIFVEQPFVFSLRKFLFNHFLGKPYLGAIEWYPDQKTKFRVVKRETGEVLKTAYTADAFLTFHHTNAYEKDGQLVVDLAAMDDGQVIHQVMLNNLADPEFESPPATMPTHRRFVLPLNVEDSAVDSNLVTLPGTKCTAFKRQSGEVEVQGEVIADQYFDLPRINYRYNGKEYKYAYGVEINPKGTEFAKLVKMNVNTGETKTWHEEGKLVSEPVFVAAPDATKEDQGAVLSTLLSKEDPTFVALLVLDPAKWTEIARVVFKAQGTVTPTFHGQFAGTNEKWTDRPSRGTDRPSRDDRPAEDGPIEQRTDRPSSGRIDRAEDGPTEQWMDRPRGRTK</sequence>
<organism evidence="7 8">
    <name type="scientific">Penaeus vannamei</name>
    <name type="common">Whiteleg shrimp</name>
    <name type="synonym">Litopenaeus vannamei</name>
    <dbReference type="NCBI Taxonomy" id="6689"/>
    <lineage>
        <taxon>Eukaryota</taxon>
        <taxon>Metazoa</taxon>
        <taxon>Ecdysozoa</taxon>
        <taxon>Arthropoda</taxon>
        <taxon>Crustacea</taxon>
        <taxon>Multicrustacea</taxon>
        <taxon>Malacostraca</taxon>
        <taxon>Eumalacostraca</taxon>
        <taxon>Eucarida</taxon>
        <taxon>Decapoda</taxon>
        <taxon>Dendrobranchiata</taxon>
        <taxon>Penaeoidea</taxon>
        <taxon>Penaeidae</taxon>
        <taxon>Penaeus</taxon>
    </lineage>
</organism>
<dbReference type="OrthoDB" id="1069523at2759"/>
<feature type="region of interest" description="Disordered" evidence="6">
    <location>
        <begin position="580"/>
        <end position="648"/>
    </location>
</feature>
<keyword evidence="2 5" id="KW-0479">Metal-binding</keyword>
<dbReference type="GO" id="GO:0003834">
    <property type="term" value="F:beta-carotene 15,15'-dioxygenase activity"/>
    <property type="evidence" value="ECO:0007669"/>
    <property type="project" value="TreeGrafter"/>
</dbReference>
<feature type="compositionally biased region" description="Basic and acidic residues" evidence="6">
    <location>
        <begin position="40"/>
        <end position="49"/>
    </location>
</feature>
<accession>A0A423TFJ8</accession>
<evidence type="ECO:0000256" key="3">
    <source>
        <dbReference type="ARBA" id="ARBA00023002"/>
    </source>
</evidence>
<dbReference type="Proteomes" id="UP000283509">
    <property type="component" value="Unassembled WGS sequence"/>
</dbReference>
<dbReference type="GO" id="GO:0016121">
    <property type="term" value="P:carotene catabolic process"/>
    <property type="evidence" value="ECO:0007669"/>
    <property type="project" value="TreeGrafter"/>
</dbReference>
<dbReference type="AlphaFoldDB" id="A0A423TFJ8"/>
<name>A0A423TFJ8_PENVA</name>
<evidence type="ECO:0000256" key="2">
    <source>
        <dbReference type="ARBA" id="ARBA00022723"/>
    </source>
</evidence>
<dbReference type="GO" id="GO:0042574">
    <property type="term" value="P:retinal metabolic process"/>
    <property type="evidence" value="ECO:0007669"/>
    <property type="project" value="TreeGrafter"/>
</dbReference>
<dbReference type="PANTHER" id="PTHR10543:SF24">
    <property type="entry name" value="CAROTENOID ISOMEROOXYGENASE"/>
    <property type="match status" value="1"/>
</dbReference>
<keyword evidence="4 5" id="KW-0408">Iron</keyword>
<dbReference type="EMBL" id="QCYY01001796">
    <property type="protein sequence ID" value="ROT75263.1"/>
    <property type="molecule type" value="Genomic_DNA"/>
</dbReference>
<dbReference type="STRING" id="6689.A0A423TFJ8"/>
<keyword evidence="3" id="KW-0560">Oxidoreductase</keyword>
<gene>
    <name evidence="7" type="ORF">C7M84_006215</name>
</gene>
<dbReference type="Pfam" id="PF03055">
    <property type="entry name" value="RPE65"/>
    <property type="match status" value="1"/>
</dbReference>
<keyword evidence="8" id="KW-1185">Reference proteome</keyword>
<feature type="binding site" evidence="5">
    <location>
        <position position="375"/>
    </location>
    <ligand>
        <name>Fe cation</name>
        <dbReference type="ChEBI" id="CHEBI:24875"/>
        <note>catalytic</note>
    </ligand>
</feature>
<comment type="caution">
    <text evidence="7">The sequence shown here is derived from an EMBL/GenBank/DDBJ whole genome shotgun (WGS) entry which is preliminary data.</text>
</comment>